<reference evidence="4 5" key="1">
    <citation type="journal article" date="2020" name="Antonie Van Leeuwenhoek">
        <title>Rhodopirellula heiligendammensis sp. nov., Rhodopirellula pilleata sp. nov., and Rhodopirellula solitaria sp. nov. isolated from natural or artificial marine surfaces in Northern Germany and California, USA, and emended description of the genus Rhodopirellula.</title>
        <authorList>
            <person name="Kallscheuer N."/>
            <person name="Wiegand S."/>
            <person name="Jogler M."/>
            <person name="Boedeker C."/>
            <person name="Peeters S.H."/>
            <person name="Rast P."/>
            <person name="Heuer A."/>
            <person name="Jetten M.S.M."/>
            <person name="Rohde M."/>
            <person name="Jogler C."/>
        </authorList>
    </citation>
    <scope>NUCLEOTIDE SEQUENCE [LARGE SCALE GENOMIC DNA]</scope>
    <source>
        <strain evidence="4 5">Poly21</strain>
    </source>
</reference>
<dbReference type="Pfam" id="PF03190">
    <property type="entry name" value="Thioredox_DsbH"/>
    <property type="match status" value="1"/>
</dbReference>
<evidence type="ECO:0000259" key="3">
    <source>
        <dbReference type="PROSITE" id="PS51352"/>
    </source>
</evidence>
<dbReference type="Gene3D" id="3.40.30.10">
    <property type="entry name" value="Glutaredoxin"/>
    <property type="match status" value="1"/>
</dbReference>
<dbReference type="InterPro" id="IPR036249">
    <property type="entry name" value="Thioredoxin-like_sf"/>
</dbReference>
<comment type="caution">
    <text evidence="4">The sequence shown here is derived from an EMBL/GenBank/DDBJ whole genome shotgun (WGS) entry which is preliminary data.</text>
</comment>
<dbReference type="PANTHER" id="PTHR15337">
    <property type="entry name" value="ANTERIOR GRADIENT PROTEIN-RELATED"/>
    <property type="match status" value="1"/>
</dbReference>
<dbReference type="InterPro" id="IPR004879">
    <property type="entry name" value="Ssp411-like_TRX"/>
</dbReference>
<dbReference type="InterPro" id="IPR013766">
    <property type="entry name" value="Thioredoxin_domain"/>
</dbReference>
<dbReference type="AlphaFoldDB" id="A0A5C6C180"/>
<feature type="domain" description="Thioredoxin" evidence="3">
    <location>
        <begin position="15"/>
        <end position="144"/>
    </location>
</feature>
<feature type="region of interest" description="Disordered" evidence="2">
    <location>
        <begin position="198"/>
        <end position="217"/>
    </location>
</feature>
<dbReference type="SUPFAM" id="SSF52833">
    <property type="entry name" value="Thioredoxin-like"/>
    <property type="match status" value="1"/>
</dbReference>
<evidence type="ECO:0000313" key="5">
    <source>
        <dbReference type="Proteomes" id="UP000319908"/>
    </source>
</evidence>
<protein>
    <submittedName>
        <fullName evidence="4">Thiol:disulfide interchange protein</fullName>
    </submittedName>
</protein>
<dbReference type="RefSeq" id="WP_146405408.1">
    <property type="nucleotide sequence ID" value="NZ_SJPU01000001.1"/>
</dbReference>
<evidence type="ECO:0000313" key="4">
    <source>
        <dbReference type="EMBL" id="TWU18333.1"/>
    </source>
</evidence>
<evidence type="ECO:0000256" key="1">
    <source>
        <dbReference type="ARBA" id="ARBA00022729"/>
    </source>
</evidence>
<proteinExistence type="predicted"/>
<sequence length="378" mass="41367">MRLAWLTQLKSLHIVRAGVLIAGSSVCFQPLSAEIPWRDQLTAAHAEAKAQNKPLLLHFYTDNCVWCDKLEAGAFQSPEVEAAVANGFVPVKIHASESRDLAKMFKVTKFPMDVVVTPEGETLAHTVSPQEPAKYIAMLTQASSKMPAPAAFSPEMYPNNSNTPAAGMQIAGAEHLDVELPNLPKSDIDSRPVDEVAATPAMQSTSESSVGKPAAEMPGGGIASLASARMKTETPATADPQTALDAELDASPKLAMEGFCAVTVIDEDQWIEGNPKFGVVHLGKLYLFSSTEKMDVFLADPMRYTPVLNEIDVVRFFEERRIVPGQRRFGMRDPIHQRMFFFADEASMNHFHDEFERYTDAAIEVMNQAVADANPDTL</sequence>
<evidence type="ECO:0000256" key="2">
    <source>
        <dbReference type="SAM" id="MobiDB-lite"/>
    </source>
</evidence>
<dbReference type="EMBL" id="SJPU01000001">
    <property type="protein sequence ID" value="TWU18333.1"/>
    <property type="molecule type" value="Genomic_DNA"/>
</dbReference>
<dbReference type="Proteomes" id="UP000319908">
    <property type="component" value="Unassembled WGS sequence"/>
</dbReference>
<gene>
    <name evidence="4" type="ORF">Poly21_04950</name>
</gene>
<dbReference type="InterPro" id="IPR051099">
    <property type="entry name" value="AGR/TXD"/>
</dbReference>
<keyword evidence="5" id="KW-1185">Reference proteome</keyword>
<dbReference type="PANTHER" id="PTHR15337:SF11">
    <property type="entry name" value="THIOREDOXIN DOMAIN-CONTAINING PROTEIN"/>
    <property type="match status" value="1"/>
</dbReference>
<organism evidence="4 5">
    <name type="scientific">Allorhodopirellula heiligendammensis</name>
    <dbReference type="NCBI Taxonomy" id="2714739"/>
    <lineage>
        <taxon>Bacteria</taxon>
        <taxon>Pseudomonadati</taxon>
        <taxon>Planctomycetota</taxon>
        <taxon>Planctomycetia</taxon>
        <taxon>Pirellulales</taxon>
        <taxon>Pirellulaceae</taxon>
        <taxon>Allorhodopirellula</taxon>
    </lineage>
</organism>
<name>A0A5C6C180_9BACT</name>
<keyword evidence="1" id="KW-0732">Signal</keyword>
<dbReference type="OrthoDB" id="244344at2"/>
<dbReference type="PROSITE" id="PS51352">
    <property type="entry name" value="THIOREDOXIN_2"/>
    <property type="match status" value="1"/>
</dbReference>
<accession>A0A5C6C180</accession>